<dbReference type="AlphaFoldDB" id="A0A0A7FZL2"/>
<evidence type="ECO:0000256" key="1">
    <source>
        <dbReference type="ARBA" id="ARBA00006500"/>
    </source>
</evidence>
<evidence type="ECO:0000256" key="5">
    <source>
        <dbReference type="ARBA" id="ARBA00022946"/>
    </source>
</evidence>
<dbReference type="PANTHER" id="PTHR31727">
    <property type="entry name" value="OLEOYL-ACYL CARRIER PROTEIN THIOESTERASE 1, CHLOROPLASTIC"/>
    <property type="match status" value="1"/>
</dbReference>
<evidence type="ECO:0000313" key="11">
    <source>
        <dbReference type="Proteomes" id="UP000030635"/>
    </source>
</evidence>
<proteinExistence type="inferred from homology"/>
<evidence type="ECO:0000259" key="9">
    <source>
        <dbReference type="Pfam" id="PF20791"/>
    </source>
</evidence>
<dbReference type="EMBL" id="CP006905">
    <property type="protein sequence ID" value="AIY84276.1"/>
    <property type="molecule type" value="Genomic_DNA"/>
</dbReference>
<dbReference type="Pfam" id="PF01643">
    <property type="entry name" value="Acyl-ACP_TE"/>
    <property type="match status" value="1"/>
</dbReference>
<feature type="domain" description="Acyl-ACP thioesterase-like C-terminal" evidence="9">
    <location>
        <begin position="150"/>
        <end position="248"/>
    </location>
</feature>
<evidence type="ECO:0000313" key="10">
    <source>
        <dbReference type="EMBL" id="AIY84276.1"/>
    </source>
</evidence>
<dbReference type="STRING" id="1561.NPD11_1939"/>
<dbReference type="InterPro" id="IPR002864">
    <property type="entry name" value="Acyl-ACP_thioesterase_NHD"/>
</dbReference>
<name>A0A0A7FZL2_9CLOT</name>
<keyword evidence="4" id="KW-0276">Fatty acid metabolism</keyword>
<dbReference type="InterPro" id="IPR045023">
    <property type="entry name" value="FATA/B"/>
</dbReference>
<dbReference type="Proteomes" id="UP000030635">
    <property type="component" value="Chromosome"/>
</dbReference>
<protein>
    <submittedName>
        <fullName evidence="10">Acyl-ACP thioesterase family protein</fullName>
    </submittedName>
</protein>
<keyword evidence="11" id="KW-1185">Reference proteome</keyword>
<evidence type="ECO:0000256" key="6">
    <source>
        <dbReference type="ARBA" id="ARBA00023098"/>
    </source>
</evidence>
<sequence length="251" mass="29726">MDNGYTKQYEVMYRDSNYKLRCKLASIVDFFCDVGSVQAESVGDTIDFQLSHGCTWVFYKYDIKIHKYPKYREKINVTTIPVGFKKFYAFRKYLITNEEGELLAEAMALFFLINIEKRRPARILKEQYKMYGADGDMDKALDMDKVQKMEREDYYKEFQIRYSDIDSNTHVNNVKYIEWAIESVPVEVVKDYEIKRIKIVFEKETKYGDAIHVSAEVNEQEDGSLVTLHRITNRDGDELTVLEAHWKKEEK</sequence>
<keyword evidence="7" id="KW-0275">Fatty acid biosynthesis</keyword>
<organism evidence="10 11">
    <name type="scientific">Clostridium baratii str. Sullivan</name>
    <dbReference type="NCBI Taxonomy" id="1415775"/>
    <lineage>
        <taxon>Bacteria</taxon>
        <taxon>Bacillati</taxon>
        <taxon>Bacillota</taxon>
        <taxon>Clostridia</taxon>
        <taxon>Eubacteriales</taxon>
        <taxon>Clostridiaceae</taxon>
        <taxon>Clostridium</taxon>
    </lineage>
</organism>
<keyword evidence="5" id="KW-0809">Transit peptide</keyword>
<dbReference type="OrthoDB" id="9801517at2"/>
<evidence type="ECO:0000256" key="7">
    <source>
        <dbReference type="ARBA" id="ARBA00023160"/>
    </source>
</evidence>
<keyword evidence="2" id="KW-0444">Lipid biosynthesis</keyword>
<dbReference type="InterPro" id="IPR029069">
    <property type="entry name" value="HotDog_dom_sf"/>
</dbReference>
<evidence type="ECO:0000256" key="3">
    <source>
        <dbReference type="ARBA" id="ARBA00022801"/>
    </source>
</evidence>
<keyword evidence="3" id="KW-0378">Hydrolase</keyword>
<dbReference type="InterPro" id="IPR049427">
    <property type="entry name" value="Acyl-ACP_TE_C"/>
</dbReference>
<dbReference type="KEGG" id="cbv:U729_1062"/>
<dbReference type="GO" id="GO:0016297">
    <property type="term" value="F:fatty acyl-[ACP] hydrolase activity"/>
    <property type="evidence" value="ECO:0007669"/>
    <property type="project" value="InterPro"/>
</dbReference>
<dbReference type="SUPFAM" id="SSF54637">
    <property type="entry name" value="Thioesterase/thiol ester dehydrase-isomerase"/>
    <property type="match status" value="2"/>
</dbReference>
<dbReference type="Gene3D" id="3.10.129.10">
    <property type="entry name" value="Hotdog Thioesterase"/>
    <property type="match status" value="1"/>
</dbReference>
<comment type="similarity">
    <text evidence="1">Belongs to the acyl-ACP thioesterase family.</text>
</comment>
<dbReference type="CDD" id="cd00586">
    <property type="entry name" value="4HBT"/>
    <property type="match status" value="1"/>
</dbReference>
<dbReference type="eggNOG" id="COG3884">
    <property type="taxonomic scope" value="Bacteria"/>
</dbReference>
<dbReference type="HOGENOM" id="CLU_045466_2_0_9"/>
<dbReference type="PANTHER" id="PTHR31727:SF6">
    <property type="entry name" value="OLEOYL-ACYL CARRIER PROTEIN THIOESTERASE 1, CHLOROPLASTIC"/>
    <property type="match status" value="1"/>
</dbReference>
<evidence type="ECO:0000256" key="2">
    <source>
        <dbReference type="ARBA" id="ARBA00022516"/>
    </source>
</evidence>
<dbReference type="Pfam" id="PF20791">
    <property type="entry name" value="Acyl-ACP_TE_C"/>
    <property type="match status" value="1"/>
</dbReference>
<feature type="domain" description="Acyl-ACP thioesterase N-terminal hotdog" evidence="8">
    <location>
        <begin position="4"/>
        <end position="131"/>
    </location>
</feature>
<evidence type="ECO:0000256" key="4">
    <source>
        <dbReference type="ARBA" id="ARBA00022832"/>
    </source>
</evidence>
<evidence type="ECO:0000259" key="8">
    <source>
        <dbReference type="Pfam" id="PF01643"/>
    </source>
</evidence>
<dbReference type="GO" id="GO:0000036">
    <property type="term" value="F:acyl carrier activity"/>
    <property type="evidence" value="ECO:0007669"/>
    <property type="project" value="TreeGrafter"/>
</dbReference>
<reference evidence="10 11" key="1">
    <citation type="journal article" date="2015" name="Infect. Genet. Evol.">
        <title>Genomic sequences of six botulinum neurotoxin-producing strains representing three clostridial species illustrate the mobility and diversity of botulinum neurotoxin genes.</title>
        <authorList>
            <person name="Smith T.J."/>
            <person name="Hill K.K."/>
            <person name="Xie G."/>
            <person name="Foley B.T."/>
            <person name="Williamson C.H."/>
            <person name="Foster J.T."/>
            <person name="Johnson S.L."/>
            <person name="Chertkov O."/>
            <person name="Teshima H."/>
            <person name="Gibbons H.S."/>
            <person name="Johnsky L.A."/>
            <person name="Karavis M.A."/>
            <person name="Smith L.A."/>
        </authorList>
    </citation>
    <scope>NUCLEOTIDE SEQUENCE [LARGE SCALE GENOMIC DNA]</scope>
    <source>
        <strain evidence="10">Sullivan</strain>
    </source>
</reference>
<accession>A0A0A7FZL2</accession>
<dbReference type="RefSeq" id="WP_039312266.1">
    <property type="nucleotide sequence ID" value="NZ_CP006905.1"/>
</dbReference>
<gene>
    <name evidence="10" type="ORF">U729_1062</name>
</gene>
<keyword evidence="6" id="KW-0443">Lipid metabolism</keyword>